<keyword evidence="8" id="KW-1185">Reference proteome</keyword>
<dbReference type="SUPFAM" id="SSF48264">
    <property type="entry name" value="Cytochrome P450"/>
    <property type="match status" value="1"/>
</dbReference>
<evidence type="ECO:0000256" key="3">
    <source>
        <dbReference type="ARBA" id="ARBA00023002"/>
    </source>
</evidence>
<evidence type="ECO:0000256" key="4">
    <source>
        <dbReference type="ARBA" id="ARBA00023004"/>
    </source>
</evidence>
<dbReference type="Proteomes" id="UP000664132">
    <property type="component" value="Unassembled WGS sequence"/>
</dbReference>
<comment type="cofactor">
    <cofactor evidence="5">
        <name>heme</name>
        <dbReference type="ChEBI" id="CHEBI:30413"/>
    </cofactor>
</comment>
<evidence type="ECO:0000256" key="2">
    <source>
        <dbReference type="ARBA" id="ARBA00022723"/>
    </source>
</evidence>
<evidence type="ECO:0000313" key="7">
    <source>
        <dbReference type="EMBL" id="KAG4413958.1"/>
    </source>
</evidence>
<dbReference type="GO" id="GO:0020037">
    <property type="term" value="F:heme binding"/>
    <property type="evidence" value="ECO:0007669"/>
    <property type="project" value="InterPro"/>
</dbReference>
<comment type="caution">
    <text evidence="7">The sequence shown here is derived from an EMBL/GenBank/DDBJ whole genome shotgun (WGS) entry which is preliminary data.</text>
</comment>
<keyword evidence="4 5" id="KW-0408">Iron</keyword>
<feature type="binding site" description="axial binding residue" evidence="5">
    <location>
        <position position="458"/>
    </location>
    <ligand>
        <name>heme</name>
        <dbReference type="ChEBI" id="CHEBI:30413"/>
    </ligand>
    <ligandPart>
        <name>Fe</name>
        <dbReference type="ChEBI" id="CHEBI:18248"/>
    </ligandPart>
</feature>
<evidence type="ECO:0008006" key="9">
    <source>
        <dbReference type="Google" id="ProtNLM"/>
    </source>
</evidence>
<gene>
    <name evidence="7" type="ORF">IFR04_012925</name>
</gene>
<proteinExistence type="inferred from homology"/>
<dbReference type="InterPro" id="IPR002401">
    <property type="entry name" value="Cyt_P450_E_grp-I"/>
</dbReference>
<name>A0A8H7T7Z0_9HELO</name>
<dbReference type="InterPro" id="IPR001128">
    <property type="entry name" value="Cyt_P450"/>
</dbReference>
<dbReference type="Pfam" id="PF00067">
    <property type="entry name" value="p450"/>
    <property type="match status" value="1"/>
</dbReference>
<dbReference type="Gene3D" id="1.10.630.10">
    <property type="entry name" value="Cytochrome P450"/>
    <property type="match status" value="1"/>
</dbReference>
<keyword evidence="6" id="KW-0503">Monooxygenase</keyword>
<comment type="similarity">
    <text evidence="1 6">Belongs to the cytochrome P450 family.</text>
</comment>
<dbReference type="PANTHER" id="PTHR46300:SF12">
    <property type="entry name" value="P450, PUTATIVE (EUROFUNG)-RELATED"/>
    <property type="match status" value="1"/>
</dbReference>
<keyword evidence="3 6" id="KW-0560">Oxidoreductase</keyword>
<dbReference type="InterPro" id="IPR017972">
    <property type="entry name" value="Cyt_P450_CS"/>
</dbReference>
<protein>
    <recommendedName>
        <fullName evidence="9">Cytochrome P450</fullName>
    </recommendedName>
</protein>
<dbReference type="AlphaFoldDB" id="A0A8H7T7Z0"/>
<dbReference type="PRINTS" id="PR00463">
    <property type="entry name" value="EP450I"/>
</dbReference>
<keyword evidence="2 5" id="KW-0479">Metal-binding</keyword>
<dbReference type="OrthoDB" id="1103324at2759"/>
<organism evidence="7 8">
    <name type="scientific">Cadophora malorum</name>
    <dbReference type="NCBI Taxonomy" id="108018"/>
    <lineage>
        <taxon>Eukaryota</taxon>
        <taxon>Fungi</taxon>
        <taxon>Dikarya</taxon>
        <taxon>Ascomycota</taxon>
        <taxon>Pezizomycotina</taxon>
        <taxon>Leotiomycetes</taxon>
        <taxon>Helotiales</taxon>
        <taxon>Ploettnerulaceae</taxon>
        <taxon>Cadophora</taxon>
    </lineage>
</organism>
<evidence type="ECO:0000313" key="8">
    <source>
        <dbReference type="Proteomes" id="UP000664132"/>
    </source>
</evidence>
<dbReference type="EMBL" id="JAFJYH010000288">
    <property type="protein sequence ID" value="KAG4413958.1"/>
    <property type="molecule type" value="Genomic_DNA"/>
</dbReference>
<dbReference type="GO" id="GO:0005506">
    <property type="term" value="F:iron ion binding"/>
    <property type="evidence" value="ECO:0007669"/>
    <property type="project" value="InterPro"/>
</dbReference>
<dbReference type="InterPro" id="IPR050364">
    <property type="entry name" value="Cytochrome_P450_fung"/>
</dbReference>
<accession>A0A8H7T7Z0</accession>
<evidence type="ECO:0000256" key="1">
    <source>
        <dbReference type="ARBA" id="ARBA00010617"/>
    </source>
</evidence>
<dbReference type="PANTHER" id="PTHR46300">
    <property type="entry name" value="P450, PUTATIVE (EUROFUNG)-RELATED-RELATED"/>
    <property type="match status" value="1"/>
</dbReference>
<evidence type="ECO:0000256" key="5">
    <source>
        <dbReference type="PIRSR" id="PIRSR602401-1"/>
    </source>
</evidence>
<sequence>MSQFNLFTSNEMDFRRLVAALRSMERQTLYLSLFGLLVTVFASRLFSGKSSKYKLPPRVPGVPIFGNALQVPPVQQGPWAKGLAEKYGEMFTVKFGGTPWVFLNSSRVVTDLLERRAAIYSSRPPFPMTQDIMSGGSRIVLMPYGDRWRATRKIMHQILSTRQKDVFQPFQDLESKNLLYDYLHNPGKWYLANGRFANSVIMSVVFGTRSTLDDPEVVALFETIEMFLEEQQPGKNVVDGFPILATLPKALQWWRPRGERIFNITREVYQKQLDNVRERIKKGTQKDCFAVDFLKSTDDDPFFNETQRLFVLGTLMEAGSDTSRVSIGQMIAAAATYPDWVVRAREQLDAVCGANAERLPDLADRERLPYITATVKEIFRWRPNIAEIGAPTSLTQDDEYEGYKFPKDTVFVWNAWAIALDPKEYPEPERFYPERFMNADLNNSLKGHWSFGPGRRVCVGWNVGEMNVWIAAARLLYCFDFVEDMARPIDTFSIPQLTKNKPQFHVDIKVRSPAHAALIERDCAFAPNVRY</sequence>
<dbReference type="PROSITE" id="PS00086">
    <property type="entry name" value="CYTOCHROME_P450"/>
    <property type="match status" value="1"/>
</dbReference>
<dbReference type="CDD" id="cd11065">
    <property type="entry name" value="CYP64-like"/>
    <property type="match status" value="1"/>
</dbReference>
<dbReference type="InterPro" id="IPR036396">
    <property type="entry name" value="Cyt_P450_sf"/>
</dbReference>
<dbReference type="GO" id="GO:0004497">
    <property type="term" value="F:monooxygenase activity"/>
    <property type="evidence" value="ECO:0007669"/>
    <property type="project" value="UniProtKB-KW"/>
</dbReference>
<keyword evidence="5 6" id="KW-0349">Heme</keyword>
<reference evidence="7" key="1">
    <citation type="submission" date="2021-02" db="EMBL/GenBank/DDBJ databases">
        <title>Genome sequence Cadophora malorum strain M34.</title>
        <authorList>
            <person name="Stefanovic E."/>
            <person name="Vu D."/>
            <person name="Scully C."/>
            <person name="Dijksterhuis J."/>
            <person name="Roader J."/>
            <person name="Houbraken J."/>
        </authorList>
    </citation>
    <scope>NUCLEOTIDE SEQUENCE</scope>
    <source>
        <strain evidence="7">M34</strain>
    </source>
</reference>
<dbReference type="GO" id="GO:0016705">
    <property type="term" value="F:oxidoreductase activity, acting on paired donors, with incorporation or reduction of molecular oxygen"/>
    <property type="evidence" value="ECO:0007669"/>
    <property type="project" value="InterPro"/>
</dbReference>
<evidence type="ECO:0000256" key="6">
    <source>
        <dbReference type="RuleBase" id="RU000461"/>
    </source>
</evidence>